<dbReference type="SUPFAM" id="SSF46785">
    <property type="entry name" value="Winged helix' DNA-binding domain"/>
    <property type="match status" value="1"/>
</dbReference>
<keyword evidence="2" id="KW-0238">DNA-binding</keyword>
<dbReference type="EMBL" id="JAEDXU010000003">
    <property type="protein sequence ID" value="MBP1046077.1"/>
    <property type="molecule type" value="Genomic_DNA"/>
</dbReference>
<evidence type="ECO:0000259" key="4">
    <source>
        <dbReference type="PROSITE" id="PS50995"/>
    </source>
</evidence>
<dbReference type="Proteomes" id="UP000673375">
    <property type="component" value="Unassembled WGS sequence"/>
</dbReference>
<reference evidence="5 6" key="1">
    <citation type="submission" date="2020-12" db="EMBL/GenBank/DDBJ databases">
        <title>Vagococcus allomyrinae sp. nov. and Enterococcus lavae sp. nov., isolated from the larvae of Allomyrina dichotoma.</title>
        <authorList>
            <person name="Lee S.D."/>
        </authorList>
    </citation>
    <scope>NUCLEOTIDE SEQUENCE [LARGE SCALE GENOMIC DNA]</scope>
    <source>
        <strain evidence="5 6">BWM-S5</strain>
    </source>
</reference>
<proteinExistence type="predicted"/>
<sequence>MDKEERLRTGARELYKKMGWINKKMEVSLKGYTSSEVHCLEYIENTVDPNVTKLADFFYMTRGAMSKMTKKLMKKGVVESYQKPDNKKEIYFRLTKKGKEVYSIHEELHQEFHDRDKIVFDQITDEQFDNILQFIESYNQHLDKEIQKQKNQ</sequence>
<dbReference type="InterPro" id="IPR036390">
    <property type="entry name" value="WH_DNA-bd_sf"/>
</dbReference>
<feature type="domain" description="HTH marR-type" evidence="4">
    <location>
        <begin position="1"/>
        <end position="140"/>
    </location>
</feature>
<dbReference type="PANTHER" id="PTHR35790:SF4">
    <property type="entry name" value="HTH-TYPE TRANSCRIPTIONAL REGULATOR PCHR"/>
    <property type="match status" value="1"/>
</dbReference>
<evidence type="ECO:0000256" key="1">
    <source>
        <dbReference type="ARBA" id="ARBA00023015"/>
    </source>
</evidence>
<dbReference type="PANTHER" id="PTHR35790">
    <property type="entry name" value="HTH-TYPE TRANSCRIPTIONAL REGULATOR PCHR"/>
    <property type="match status" value="1"/>
</dbReference>
<comment type="caution">
    <text evidence="5">The sequence shown here is derived from an EMBL/GenBank/DDBJ whole genome shotgun (WGS) entry which is preliminary data.</text>
</comment>
<dbReference type="SMART" id="SM00347">
    <property type="entry name" value="HTH_MARR"/>
    <property type="match status" value="1"/>
</dbReference>
<name>A0ABS4CIJ0_9ENTE</name>
<keyword evidence="3" id="KW-0804">Transcription</keyword>
<organism evidence="5 6">
    <name type="scientific">Enterococcus larvae</name>
    <dbReference type="NCBI Taxonomy" id="2794352"/>
    <lineage>
        <taxon>Bacteria</taxon>
        <taxon>Bacillati</taxon>
        <taxon>Bacillota</taxon>
        <taxon>Bacilli</taxon>
        <taxon>Lactobacillales</taxon>
        <taxon>Enterococcaceae</taxon>
        <taxon>Enterococcus</taxon>
    </lineage>
</organism>
<dbReference type="Pfam" id="PF01047">
    <property type="entry name" value="MarR"/>
    <property type="match status" value="1"/>
</dbReference>
<evidence type="ECO:0000256" key="3">
    <source>
        <dbReference type="ARBA" id="ARBA00023163"/>
    </source>
</evidence>
<keyword evidence="6" id="KW-1185">Reference proteome</keyword>
<dbReference type="PROSITE" id="PS50995">
    <property type="entry name" value="HTH_MARR_2"/>
    <property type="match status" value="1"/>
</dbReference>
<keyword evidence="1" id="KW-0805">Transcription regulation</keyword>
<dbReference type="RefSeq" id="WP_209556900.1">
    <property type="nucleotide sequence ID" value="NZ_JAEDXU010000003.1"/>
</dbReference>
<protein>
    <submittedName>
        <fullName evidence="5">MarR family transcriptional regulator</fullName>
    </submittedName>
</protein>
<dbReference type="InterPro" id="IPR036388">
    <property type="entry name" value="WH-like_DNA-bd_sf"/>
</dbReference>
<dbReference type="InterPro" id="IPR052067">
    <property type="entry name" value="Metal_resp_HTH_trans_reg"/>
</dbReference>
<evidence type="ECO:0000313" key="5">
    <source>
        <dbReference type="EMBL" id="MBP1046077.1"/>
    </source>
</evidence>
<accession>A0ABS4CIJ0</accession>
<evidence type="ECO:0000313" key="6">
    <source>
        <dbReference type="Proteomes" id="UP000673375"/>
    </source>
</evidence>
<gene>
    <name evidence="5" type="ORF">I6N96_07260</name>
</gene>
<dbReference type="Gene3D" id="1.10.10.10">
    <property type="entry name" value="Winged helix-like DNA-binding domain superfamily/Winged helix DNA-binding domain"/>
    <property type="match status" value="1"/>
</dbReference>
<evidence type="ECO:0000256" key="2">
    <source>
        <dbReference type="ARBA" id="ARBA00023125"/>
    </source>
</evidence>
<dbReference type="InterPro" id="IPR000835">
    <property type="entry name" value="HTH_MarR-typ"/>
</dbReference>